<gene>
    <name evidence="1" type="ORF">ACFFIX_20470</name>
</gene>
<comment type="caution">
    <text evidence="1">The sequence shown here is derived from an EMBL/GenBank/DDBJ whole genome shotgun (WGS) entry which is preliminary data.</text>
</comment>
<proteinExistence type="predicted"/>
<dbReference type="EMBL" id="JBHLVO010000024">
    <property type="protein sequence ID" value="MFC0273765.1"/>
    <property type="molecule type" value="Genomic_DNA"/>
</dbReference>
<protein>
    <submittedName>
        <fullName evidence="1">DUF3895 domain-containing protein</fullName>
    </submittedName>
</protein>
<evidence type="ECO:0000313" key="1">
    <source>
        <dbReference type="EMBL" id="MFC0273765.1"/>
    </source>
</evidence>
<dbReference type="RefSeq" id="WP_378937391.1">
    <property type="nucleotide sequence ID" value="NZ_JBHLVO010000024.1"/>
</dbReference>
<keyword evidence="2" id="KW-1185">Reference proteome</keyword>
<evidence type="ECO:0000313" key="2">
    <source>
        <dbReference type="Proteomes" id="UP001589854"/>
    </source>
</evidence>
<name>A0ABV6GJA2_9BACI</name>
<organism evidence="1 2">
    <name type="scientific">Metabacillus herbersteinensis</name>
    <dbReference type="NCBI Taxonomy" id="283816"/>
    <lineage>
        <taxon>Bacteria</taxon>
        <taxon>Bacillati</taxon>
        <taxon>Bacillota</taxon>
        <taxon>Bacilli</taxon>
        <taxon>Bacillales</taxon>
        <taxon>Bacillaceae</taxon>
        <taxon>Metabacillus</taxon>
    </lineage>
</organism>
<sequence>MKHYLLSQNLDDLIRHYISSKKLISSRELCSVIINDHSGPNDKFISGRPKLIVPVTIKLLSMEKEGFIIGITKDNNDCTFEIVGDMQDSNPENLVNKDEFQLTLF</sequence>
<reference evidence="1 2" key="1">
    <citation type="submission" date="2024-09" db="EMBL/GenBank/DDBJ databases">
        <authorList>
            <person name="Sun Q."/>
            <person name="Mori K."/>
        </authorList>
    </citation>
    <scope>NUCLEOTIDE SEQUENCE [LARGE SCALE GENOMIC DNA]</scope>
    <source>
        <strain evidence="1 2">CCM 7228</strain>
    </source>
</reference>
<dbReference type="Proteomes" id="UP001589854">
    <property type="component" value="Unassembled WGS sequence"/>
</dbReference>
<accession>A0ABV6GJA2</accession>